<evidence type="ECO:0000256" key="3">
    <source>
        <dbReference type="ARBA" id="ARBA00066372"/>
    </source>
</evidence>
<feature type="compositionally biased region" description="Basic and acidic residues" evidence="5">
    <location>
        <begin position="120"/>
        <end position="138"/>
    </location>
</feature>
<dbReference type="InterPro" id="IPR048011">
    <property type="entry name" value="NTP-PPase_MazG-like_C"/>
</dbReference>
<dbReference type="NCBIfam" id="TIGR00444">
    <property type="entry name" value="mazG"/>
    <property type="match status" value="1"/>
</dbReference>
<dbReference type="KEGG" id="kpd:CW740_03875"/>
<dbReference type="Proteomes" id="UP000232693">
    <property type="component" value="Chromosome"/>
</dbReference>
<evidence type="ECO:0000256" key="1">
    <source>
        <dbReference type="ARBA" id="ARBA00052141"/>
    </source>
</evidence>
<evidence type="ECO:0000256" key="5">
    <source>
        <dbReference type="SAM" id="MobiDB-lite"/>
    </source>
</evidence>
<dbReference type="PANTHER" id="PTHR30522">
    <property type="entry name" value="NUCLEOSIDE TRIPHOSPHATE PYROPHOSPHOHYDROLASE"/>
    <property type="match status" value="1"/>
</dbReference>
<keyword evidence="8" id="KW-1185">Reference proteome</keyword>
<comment type="similarity">
    <text evidence="2">Belongs to the nucleoside triphosphate pyrophosphohydrolase family.</text>
</comment>
<sequence>MSDKTVLTSLPQTHRLLTIMQALRDPVSGCPWDRKQTYATIVPYTLEEAYEVADAIERGDFEELHGELGDLLFQVIFYAQIGQEEGRFDFESIAEKVSDKLVSRHPHVFGDKAFSTDEELKKHWEQQKHRERQGKDESNTSLLDDLPKHFPALSLAQKMQKRVGRHGFDWPEVSGVIEKIEEEIAELKQAIANNDQQNIEEEIGDLLFSCVNLSRHLKVDAEAALRKSARKFEARFRKLEDYLAQRSLTVDSATLEQLDEAWNAVKQV</sequence>
<feature type="region of interest" description="Disordered" evidence="5">
    <location>
        <begin position="120"/>
        <end position="144"/>
    </location>
</feature>
<comment type="catalytic activity">
    <reaction evidence="1">
        <text>ATP + H2O = AMP + diphosphate + H(+)</text>
        <dbReference type="Rhea" id="RHEA:14245"/>
        <dbReference type="ChEBI" id="CHEBI:15377"/>
        <dbReference type="ChEBI" id="CHEBI:15378"/>
        <dbReference type="ChEBI" id="CHEBI:30616"/>
        <dbReference type="ChEBI" id="CHEBI:33019"/>
        <dbReference type="ChEBI" id="CHEBI:456215"/>
        <dbReference type="EC" id="3.6.1.8"/>
    </reaction>
</comment>
<dbReference type="FunFam" id="1.10.287.1080:FF:000001">
    <property type="entry name" value="Nucleoside triphosphate pyrophosphohydrolase"/>
    <property type="match status" value="1"/>
</dbReference>
<feature type="domain" description="NTP pyrophosphohydrolase MazG-like" evidence="6">
    <location>
        <begin position="177"/>
        <end position="235"/>
    </location>
</feature>
<dbReference type="SUPFAM" id="SSF101386">
    <property type="entry name" value="all-alpha NTP pyrophosphatases"/>
    <property type="match status" value="2"/>
</dbReference>
<dbReference type="GO" id="GO:0046047">
    <property type="term" value="P:TTP catabolic process"/>
    <property type="evidence" value="ECO:0007669"/>
    <property type="project" value="TreeGrafter"/>
</dbReference>
<dbReference type="AlphaFoldDB" id="A0A2K9AHK5"/>
<name>A0A2K9AHK5_9GAMM</name>
<dbReference type="GO" id="GO:0006950">
    <property type="term" value="P:response to stress"/>
    <property type="evidence" value="ECO:0007669"/>
    <property type="project" value="UniProtKB-ARBA"/>
</dbReference>
<dbReference type="GO" id="GO:0046076">
    <property type="term" value="P:dTTP catabolic process"/>
    <property type="evidence" value="ECO:0007669"/>
    <property type="project" value="TreeGrafter"/>
</dbReference>
<feature type="domain" description="NTP pyrophosphohydrolase MazG-like" evidence="6">
    <location>
        <begin position="36"/>
        <end position="109"/>
    </location>
</feature>
<dbReference type="Pfam" id="PF03819">
    <property type="entry name" value="MazG"/>
    <property type="match status" value="2"/>
</dbReference>
<dbReference type="GO" id="GO:0046061">
    <property type="term" value="P:dATP catabolic process"/>
    <property type="evidence" value="ECO:0007669"/>
    <property type="project" value="TreeGrafter"/>
</dbReference>
<dbReference type="RefSeq" id="WP_106646305.1">
    <property type="nucleotide sequence ID" value="NZ_BMGO01000002.1"/>
</dbReference>
<dbReference type="GO" id="GO:0046052">
    <property type="term" value="P:UTP catabolic process"/>
    <property type="evidence" value="ECO:0007669"/>
    <property type="project" value="TreeGrafter"/>
</dbReference>
<dbReference type="OrthoDB" id="9808939at2"/>
<dbReference type="GO" id="GO:0047693">
    <property type="term" value="F:ATP diphosphatase activity"/>
    <property type="evidence" value="ECO:0007669"/>
    <property type="project" value="UniProtKB-EC"/>
</dbReference>
<keyword evidence="7" id="KW-0378">Hydrolase</keyword>
<dbReference type="CDD" id="cd11528">
    <property type="entry name" value="NTP-PPase_MazG_Nterm"/>
    <property type="match status" value="1"/>
</dbReference>
<dbReference type="CDD" id="cd11529">
    <property type="entry name" value="NTP-PPase_MazG_Cterm"/>
    <property type="match status" value="1"/>
</dbReference>
<gene>
    <name evidence="7" type="ORF">CW740_03875</name>
</gene>
<dbReference type="FunFam" id="1.10.287.1080:FF:000003">
    <property type="entry name" value="Nucleoside triphosphate pyrophosphohydrolase"/>
    <property type="match status" value="1"/>
</dbReference>
<dbReference type="InterPro" id="IPR048015">
    <property type="entry name" value="NTP-PPase_MazG-like_N"/>
</dbReference>
<evidence type="ECO:0000313" key="7">
    <source>
        <dbReference type="EMBL" id="AUD78434.1"/>
    </source>
</evidence>
<dbReference type="InterPro" id="IPR011551">
    <property type="entry name" value="NTP_PyrPHydrolase_MazG"/>
</dbReference>
<proteinExistence type="inferred from homology"/>
<evidence type="ECO:0000313" key="8">
    <source>
        <dbReference type="Proteomes" id="UP000232693"/>
    </source>
</evidence>
<protein>
    <recommendedName>
        <fullName evidence="4">Nucleoside triphosphate pyrophosphohydrolase</fullName>
        <ecNumber evidence="3">3.6.1.8</ecNumber>
    </recommendedName>
</protein>
<accession>A0A2K9AHK5</accession>
<dbReference type="PANTHER" id="PTHR30522:SF0">
    <property type="entry name" value="NUCLEOSIDE TRIPHOSPHATE PYROPHOSPHOHYDROLASE"/>
    <property type="match status" value="1"/>
</dbReference>
<evidence type="ECO:0000256" key="4">
    <source>
        <dbReference type="ARBA" id="ARBA00074799"/>
    </source>
</evidence>
<organism evidence="7 8">
    <name type="scientific">Kangiella profundi</name>
    <dbReference type="NCBI Taxonomy" id="1561924"/>
    <lineage>
        <taxon>Bacteria</taxon>
        <taxon>Pseudomonadati</taxon>
        <taxon>Pseudomonadota</taxon>
        <taxon>Gammaproteobacteria</taxon>
        <taxon>Kangiellales</taxon>
        <taxon>Kangiellaceae</taxon>
        <taxon>Kangiella</taxon>
    </lineage>
</organism>
<dbReference type="Gene3D" id="1.10.287.1080">
    <property type="entry name" value="MazG-like"/>
    <property type="match status" value="2"/>
</dbReference>
<evidence type="ECO:0000259" key="6">
    <source>
        <dbReference type="Pfam" id="PF03819"/>
    </source>
</evidence>
<dbReference type="GO" id="GO:0006203">
    <property type="term" value="P:dGTP catabolic process"/>
    <property type="evidence" value="ECO:0007669"/>
    <property type="project" value="TreeGrafter"/>
</dbReference>
<dbReference type="EMBL" id="CP025120">
    <property type="protein sequence ID" value="AUD78434.1"/>
    <property type="molecule type" value="Genomic_DNA"/>
</dbReference>
<reference evidence="7 8" key="1">
    <citation type="submission" date="2017-12" db="EMBL/GenBank/DDBJ databases">
        <title>Kangiella profundi FT102 completed genome.</title>
        <authorList>
            <person name="Xu J."/>
            <person name="Wang J."/>
            <person name="Lu Y."/>
        </authorList>
    </citation>
    <scope>NUCLEOTIDE SEQUENCE [LARGE SCALE GENOMIC DNA]</scope>
    <source>
        <strain evidence="7 8">FT102</strain>
    </source>
</reference>
<dbReference type="InterPro" id="IPR004518">
    <property type="entry name" value="MazG-like_dom"/>
</dbReference>
<dbReference type="GO" id="GO:0046081">
    <property type="term" value="P:dUTP catabolic process"/>
    <property type="evidence" value="ECO:0007669"/>
    <property type="project" value="TreeGrafter"/>
</dbReference>
<dbReference type="EC" id="3.6.1.8" evidence="3"/>
<evidence type="ECO:0000256" key="2">
    <source>
        <dbReference type="ARBA" id="ARBA00061115"/>
    </source>
</evidence>
<dbReference type="NCBIfam" id="NF007113">
    <property type="entry name" value="PRK09562.1"/>
    <property type="match status" value="1"/>
</dbReference>